<sequence>MATNKDVIHLLDLLRTRLLGDQSVEKYVNSFGIAQTPGEEAKKTKLCTKEQNDQKLKDWQSFRNVQELKPAGIHLESSHDSCLRNITFTKKWNFYPGILKLPPITVDDSTGPKFFNLIAYEMCPDFDNDYGITSYISFLDSLIDEAQDVIDLRNAEILRNFLGSDEEVALVFNEIGTDLVPNPKIYRDVRCKIQEFYDKKSMTWISEVLHTHFSSPWTVLAFVGALFVLGLTIAQTVYTVIAYIDSKNQNSGQKKNPKAPKPKAKLV</sequence>
<dbReference type="PANTHER" id="PTHR31170">
    <property type="entry name" value="BNAC04G53230D PROTEIN"/>
    <property type="match status" value="1"/>
</dbReference>
<dbReference type="PANTHER" id="PTHR31170:SF25">
    <property type="entry name" value="BNAA09G04570D PROTEIN"/>
    <property type="match status" value="1"/>
</dbReference>
<protein>
    <submittedName>
        <fullName evidence="2">Uncharacterized protein</fullName>
    </submittedName>
</protein>
<accession>A0A2N9FVU4</accession>
<keyword evidence="1" id="KW-0812">Transmembrane</keyword>
<evidence type="ECO:0000256" key="1">
    <source>
        <dbReference type="SAM" id="Phobius"/>
    </source>
</evidence>
<organism evidence="2">
    <name type="scientific">Fagus sylvatica</name>
    <name type="common">Beechnut</name>
    <dbReference type="NCBI Taxonomy" id="28930"/>
    <lineage>
        <taxon>Eukaryota</taxon>
        <taxon>Viridiplantae</taxon>
        <taxon>Streptophyta</taxon>
        <taxon>Embryophyta</taxon>
        <taxon>Tracheophyta</taxon>
        <taxon>Spermatophyta</taxon>
        <taxon>Magnoliopsida</taxon>
        <taxon>eudicotyledons</taxon>
        <taxon>Gunneridae</taxon>
        <taxon>Pentapetalae</taxon>
        <taxon>rosids</taxon>
        <taxon>fabids</taxon>
        <taxon>Fagales</taxon>
        <taxon>Fagaceae</taxon>
        <taxon>Fagus</taxon>
    </lineage>
</organism>
<proteinExistence type="predicted"/>
<keyword evidence="1" id="KW-0472">Membrane</keyword>
<gene>
    <name evidence="2" type="ORF">FSB_LOCUS18943</name>
</gene>
<evidence type="ECO:0000313" key="2">
    <source>
        <dbReference type="EMBL" id="SPC91061.1"/>
    </source>
</evidence>
<feature type="transmembrane region" description="Helical" evidence="1">
    <location>
        <begin position="217"/>
        <end position="244"/>
    </location>
</feature>
<keyword evidence="1" id="KW-1133">Transmembrane helix</keyword>
<dbReference type="EMBL" id="OIVN01001201">
    <property type="protein sequence ID" value="SPC91061.1"/>
    <property type="molecule type" value="Genomic_DNA"/>
</dbReference>
<dbReference type="AlphaFoldDB" id="A0A2N9FVU4"/>
<name>A0A2N9FVU4_FAGSY</name>
<dbReference type="InterPro" id="IPR004158">
    <property type="entry name" value="DUF247_pln"/>
</dbReference>
<dbReference type="Pfam" id="PF03140">
    <property type="entry name" value="DUF247"/>
    <property type="match status" value="1"/>
</dbReference>
<reference evidence="2" key="1">
    <citation type="submission" date="2018-02" db="EMBL/GenBank/DDBJ databases">
        <authorList>
            <person name="Cohen D.B."/>
            <person name="Kent A.D."/>
        </authorList>
    </citation>
    <scope>NUCLEOTIDE SEQUENCE</scope>
</reference>